<keyword evidence="2" id="KW-1185">Reference proteome</keyword>
<feature type="non-terminal residue" evidence="1">
    <location>
        <position position="219"/>
    </location>
</feature>
<dbReference type="EMBL" id="DF238035">
    <property type="protein sequence ID" value="GAQ92661.1"/>
    <property type="molecule type" value="Genomic_DNA"/>
</dbReference>
<accession>A0A1Y1ITJ8</accession>
<reference evidence="1 2" key="1">
    <citation type="journal article" date="2014" name="Nat. Commun.">
        <title>Klebsormidium flaccidum genome reveals primary factors for plant terrestrial adaptation.</title>
        <authorList>
            <person name="Hori K."/>
            <person name="Maruyama F."/>
            <person name="Fujisawa T."/>
            <person name="Togashi T."/>
            <person name="Yamamoto N."/>
            <person name="Seo M."/>
            <person name="Sato S."/>
            <person name="Yamada T."/>
            <person name="Mori H."/>
            <person name="Tajima N."/>
            <person name="Moriyama T."/>
            <person name="Ikeuchi M."/>
            <person name="Watanabe M."/>
            <person name="Wada H."/>
            <person name="Kobayashi K."/>
            <person name="Saito M."/>
            <person name="Masuda T."/>
            <person name="Sasaki-Sekimoto Y."/>
            <person name="Mashiguchi K."/>
            <person name="Awai K."/>
            <person name="Shimojima M."/>
            <person name="Masuda S."/>
            <person name="Iwai M."/>
            <person name="Nobusawa T."/>
            <person name="Narise T."/>
            <person name="Kondo S."/>
            <person name="Saito H."/>
            <person name="Sato R."/>
            <person name="Murakawa M."/>
            <person name="Ihara Y."/>
            <person name="Oshima-Yamada Y."/>
            <person name="Ohtaka K."/>
            <person name="Satoh M."/>
            <person name="Sonobe K."/>
            <person name="Ishii M."/>
            <person name="Ohtani R."/>
            <person name="Kanamori-Sato M."/>
            <person name="Honoki R."/>
            <person name="Miyazaki D."/>
            <person name="Mochizuki H."/>
            <person name="Umetsu J."/>
            <person name="Higashi K."/>
            <person name="Shibata D."/>
            <person name="Kamiya Y."/>
            <person name="Sato N."/>
            <person name="Nakamura Y."/>
            <person name="Tabata S."/>
            <person name="Ida S."/>
            <person name="Kurokawa K."/>
            <person name="Ohta H."/>
        </authorList>
    </citation>
    <scope>NUCLEOTIDE SEQUENCE [LARGE SCALE GENOMIC DNA]</scope>
    <source>
        <strain evidence="1 2">NIES-2285</strain>
    </source>
</reference>
<protein>
    <submittedName>
        <fullName evidence="1">Uncharacterized protein</fullName>
    </submittedName>
</protein>
<sequence length="219" mass="23600">MEPVVEIPLEPRASGALRVAPLADRDPESVAVAAYRFFQALEEDPTSKALLLPGSTSADRLVVDPGAMVRLELAFKVPESTVPEYRVATLLLLEAMEPVVEITFEPRESGALKVAPFAESDPERVAEPAYTFFQAFEDAPTSYALLVPGSTSADRLVVDPAPTVRLEFAMRVPESTVAEYSAVARLLLEQMGPVVEIPLEPRASGALNVAPLADRDPES</sequence>
<organism evidence="1 2">
    <name type="scientific">Klebsormidium nitens</name>
    <name type="common">Green alga</name>
    <name type="synonym">Ulothrix nitens</name>
    <dbReference type="NCBI Taxonomy" id="105231"/>
    <lineage>
        <taxon>Eukaryota</taxon>
        <taxon>Viridiplantae</taxon>
        <taxon>Streptophyta</taxon>
        <taxon>Klebsormidiophyceae</taxon>
        <taxon>Klebsormidiales</taxon>
        <taxon>Klebsormidiaceae</taxon>
        <taxon>Klebsormidium</taxon>
    </lineage>
</organism>
<gene>
    <name evidence="1" type="ORF">KFL_010860040</name>
</gene>
<evidence type="ECO:0000313" key="1">
    <source>
        <dbReference type="EMBL" id="GAQ92661.1"/>
    </source>
</evidence>
<proteinExistence type="predicted"/>
<name>A0A1Y1ITJ8_KLENI</name>
<evidence type="ECO:0000313" key="2">
    <source>
        <dbReference type="Proteomes" id="UP000054558"/>
    </source>
</evidence>
<dbReference type="AlphaFoldDB" id="A0A1Y1ITJ8"/>
<dbReference type="Proteomes" id="UP000054558">
    <property type="component" value="Unassembled WGS sequence"/>
</dbReference>